<dbReference type="PROSITE" id="PS51592">
    <property type="entry name" value="SAM_MTA70L_2"/>
    <property type="match status" value="1"/>
</dbReference>
<feature type="compositionally biased region" description="Basic and acidic residues" evidence="4">
    <location>
        <begin position="428"/>
        <end position="466"/>
    </location>
</feature>
<feature type="compositionally biased region" description="Low complexity" evidence="4">
    <location>
        <begin position="1091"/>
        <end position="1116"/>
    </location>
</feature>
<dbReference type="GO" id="GO:0005634">
    <property type="term" value="C:nucleus"/>
    <property type="evidence" value="ECO:0000318"/>
    <property type="project" value="GO_Central"/>
</dbReference>
<dbReference type="SMR" id="A0A2C9UI50"/>
<feature type="compositionally biased region" description="Basic and acidic residues" evidence="4">
    <location>
        <begin position="543"/>
        <end position="566"/>
    </location>
</feature>
<dbReference type="GO" id="GO:0003729">
    <property type="term" value="F:mRNA binding"/>
    <property type="evidence" value="ECO:0000318"/>
    <property type="project" value="GO_Central"/>
</dbReference>
<gene>
    <name evidence="5" type="ORF">MANES_14G024000v8</name>
</gene>
<protein>
    <recommendedName>
        <fullName evidence="7">Methyltransferase-like protein 1</fullName>
    </recommendedName>
</protein>
<comment type="caution">
    <text evidence="5">The sequence shown here is derived from an EMBL/GenBank/DDBJ whole genome shotgun (WGS) entry which is preliminary data.</text>
</comment>
<feature type="region of interest" description="Disordered" evidence="4">
    <location>
        <begin position="493"/>
        <end position="666"/>
    </location>
</feature>
<feature type="region of interest" description="Disordered" evidence="4">
    <location>
        <begin position="1082"/>
        <end position="1154"/>
    </location>
</feature>
<evidence type="ECO:0000256" key="1">
    <source>
        <dbReference type="ARBA" id="ARBA00004123"/>
    </source>
</evidence>
<feature type="compositionally biased region" description="Basic and acidic residues" evidence="4">
    <location>
        <begin position="207"/>
        <end position="291"/>
    </location>
</feature>
<dbReference type="GO" id="GO:0008168">
    <property type="term" value="F:methyltransferase activity"/>
    <property type="evidence" value="ECO:0007669"/>
    <property type="project" value="InterPro"/>
</dbReference>
<evidence type="ECO:0008006" key="7">
    <source>
        <dbReference type="Google" id="ProtNLM"/>
    </source>
</evidence>
<feature type="compositionally biased region" description="Basic and acidic residues" evidence="4">
    <location>
        <begin position="1"/>
        <end position="26"/>
    </location>
</feature>
<dbReference type="STRING" id="3983.A0A2C9UI50"/>
<comment type="similarity">
    <text evidence="3">Belongs to the MT-A70-like family.</text>
</comment>
<keyword evidence="2" id="KW-0539">Nucleus</keyword>
<dbReference type="PANTHER" id="PTHR13107:SF0">
    <property type="entry name" value="N6-ADENOSINE-METHYLTRANSFERASE NON-CATALYTIC SUBUNIT"/>
    <property type="match status" value="1"/>
</dbReference>
<dbReference type="SUPFAM" id="SSF53335">
    <property type="entry name" value="S-adenosyl-L-methionine-dependent methyltransferases"/>
    <property type="match status" value="1"/>
</dbReference>
<sequence length="1186" mass="132541">MDSPERSRSYVKRDTEDSSDVKSDRAGDDEEWDGSDKRRHRSSKSRRSSNGEDAEGLDGNGRRRSSAGDRNESRKRSGGGSSRAGSDDDDYDTRKELRSKQIKKKQEESSLEKLSSWYQDGELESRQVAEKSGTKGHSRADESERRKMTSRISEHESSRGGNKSKEERSHDGEHDKPQDRDSRYSDRRESSREKAHGSTELGRTSRRRWDESDAGKRTEESHHEKADLRSGKSSDSKHENSKERSTSTRNEPSDSKSRGFDSNNEKGVKANNREERRADGERNKSKSRSEAVEEEDKGSPIAREDRSGRQKSEKHRQQRTSTSRDAVESRERSSNADEDGNTWVRDKSAREVGHSNRSRTPERSVRRHQESQYSETEYERSSDIRRKEPEKDVHRDDRSKGRDDSWNDRNRDRESSKDSWKRRQSAGNDRESKDGDVYDRGRDWEPRHGRERSDNERPHGRTRGEAVKTSSNFGISNENYDVIEIQTKPLDYGRAESGSNFARRSELGQQSDGKSASKAEEWAHIRDERARRNDLYGSTASADDTKERYADEGVSMRDPSPWRDEIDYQAGKGRGQRGGMSGRGAGGHSSSGGPQPPYGNQELGSFSRAPPQGVKGSRVGRGGRGRPTGRDNQQVPLPIMGSPFGPIGVPPPGPMQPLGPSMSPAPGPPISPGVFIPSFSPPVVWPGARGVEMNMLGMPPALSPVPPGPSAPRFPPNMGTPPPNPAMFFNQAGPGRGVPPNMSGPGFNAAGPIGRGTPPDKSSCGWVPPRNNGPPGKAPSRGEQNDYSQNFVDTGMRPQNFIRELELTNVVEDYPKLRELIQKKDEIVAKSASAPMYMKCDLHEFELSPDFFGTKFDVILVDPPWEEYVHRAPGVADHMEYWTFEEILNLKIEAIADTPSFIFLWVGDGVGLEQGRQCLKKWGFRRCEDICWVKTNKSNATPGLRHDSHTLFQHSKEHCLMGIKGTVRRSTDGHIIHANIDTDVIIAEEPPYGSTQKPEDMYRIIEHFSLGRRRLELFGEDHNIRSGWLTVGKGLSSSNFNAEAYVRNFADKDGKIWQGGGGRNPPPEAPHLVMTTPEIESLRPKSPMKNQQQQQQSASISLTTANSSSRRAAGNSPQNPSTFLNQEASSSNPSTPAPWASPMEGFRGRESGNMPLEDKLFDMYGYGGQPNGEYLDFESHRSMNLL</sequence>
<evidence type="ECO:0000256" key="2">
    <source>
        <dbReference type="ARBA" id="ARBA00023242"/>
    </source>
</evidence>
<feature type="compositionally biased region" description="Basic and acidic residues" evidence="4">
    <location>
        <begin position="66"/>
        <end position="75"/>
    </location>
</feature>
<proteinExistence type="inferred from homology"/>
<accession>A0A2C9UI50</accession>
<feature type="compositionally biased region" description="Basic and acidic residues" evidence="4">
    <location>
        <begin position="515"/>
        <end position="534"/>
    </location>
</feature>
<dbReference type="Proteomes" id="UP000091857">
    <property type="component" value="Chromosome 14"/>
</dbReference>
<dbReference type="EMBL" id="CM004400">
    <property type="protein sequence ID" value="OAY30353.1"/>
    <property type="molecule type" value="Genomic_DNA"/>
</dbReference>
<dbReference type="GO" id="GO:0016556">
    <property type="term" value="P:mRNA modification"/>
    <property type="evidence" value="ECO:0000318"/>
    <property type="project" value="GO_Central"/>
</dbReference>
<keyword evidence="6" id="KW-1185">Reference proteome</keyword>
<evidence type="ECO:0000256" key="3">
    <source>
        <dbReference type="PROSITE-ProRule" id="PRU00489"/>
    </source>
</evidence>
<reference evidence="6" key="1">
    <citation type="journal article" date="2016" name="Nat. Biotechnol.">
        <title>Sequencing wild and cultivated cassava and related species reveals extensive interspecific hybridization and genetic diversity.</title>
        <authorList>
            <person name="Bredeson J.V."/>
            <person name="Lyons J.B."/>
            <person name="Prochnik S.E."/>
            <person name="Wu G.A."/>
            <person name="Ha C.M."/>
            <person name="Edsinger-Gonzales E."/>
            <person name="Grimwood J."/>
            <person name="Schmutz J."/>
            <person name="Rabbi I.Y."/>
            <person name="Egesi C."/>
            <person name="Nauluvula P."/>
            <person name="Lebot V."/>
            <person name="Ndunguru J."/>
            <person name="Mkamilo G."/>
            <person name="Bart R.S."/>
            <person name="Setter T.L."/>
            <person name="Gleadow R.M."/>
            <person name="Kulakow P."/>
            <person name="Ferguson M.E."/>
            <person name="Rounsley S."/>
            <person name="Rokhsar D.S."/>
        </authorList>
    </citation>
    <scope>NUCLEOTIDE SEQUENCE [LARGE SCALE GENOMIC DNA]</scope>
    <source>
        <strain evidence="6">cv. AM560-2</strain>
    </source>
</reference>
<dbReference type="PANTHER" id="PTHR13107">
    <property type="entry name" value="N6-ADENOSINE-METHYLTRANSFERASE NON-CATALYTIC SUBUNIT"/>
    <property type="match status" value="1"/>
</dbReference>
<feature type="compositionally biased region" description="Basic and acidic residues" evidence="4">
    <location>
        <begin position="377"/>
        <end position="421"/>
    </location>
</feature>
<dbReference type="InterPro" id="IPR045123">
    <property type="entry name" value="METTL14-like"/>
</dbReference>
<organism evidence="5 6">
    <name type="scientific">Manihot esculenta</name>
    <name type="common">Cassava</name>
    <name type="synonym">Jatropha manihot</name>
    <dbReference type="NCBI Taxonomy" id="3983"/>
    <lineage>
        <taxon>Eukaryota</taxon>
        <taxon>Viridiplantae</taxon>
        <taxon>Streptophyta</taxon>
        <taxon>Embryophyta</taxon>
        <taxon>Tracheophyta</taxon>
        <taxon>Spermatophyta</taxon>
        <taxon>Magnoliopsida</taxon>
        <taxon>eudicotyledons</taxon>
        <taxon>Gunneridae</taxon>
        <taxon>Pentapetalae</taxon>
        <taxon>rosids</taxon>
        <taxon>fabids</taxon>
        <taxon>Malpighiales</taxon>
        <taxon>Euphorbiaceae</taxon>
        <taxon>Crotonoideae</taxon>
        <taxon>Manihoteae</taxon>
        <taxon>Manihot</taxon>
    </lineage>
</organism>
<dbReference type="GO" id="GO:0036396">
    <property type="term" value="C:RNA N6-methyladenosine methyltransferase complex"/>
    <property type="evidence" value="ECO:0000318"/>
    <property type="project" value="GO_Central"/>
</dbReference>
<dbReference type="InterPro" id="IPR029063">
    <property type="entry name" value="SAM-dependent_MTases_sf"/>
</dbReference>
<name>A0A2C9UI50_MANES</name>
<evidence type="ECO:0000313" key="5">
    <source>
        <dbReference type="EMBL" id="OAY30353.1"/>
    </source>
</evidence>
<feature type="compositionally biased region" description="Gly residues" evidence="4">
    <location>
        <begin position="572"/>
        <end position="590"/>
    </location>
</feature>
<feature type="compositionally biased region" description="Basic and acidic residues" evidence="4">
    <location>
        <begin position="302"/>
        <end position="311"/>
    </location>
</feature>
<dbReference type="Pfam" id="PF05063">
    <property type="entry name" value="MT-A70"/>
    <property type="match status" value="1"/>
</dbReference>
<dbReference type="InterPro" id="IPR007757">
    <property type="entry name" value="MT-A70-like"/>
</dbReference>
<feature type="compositionally biased region" description="Basic and acidic residues" evidence="4">
    <location>
        <begin position="92"/>
        <end position="111"/>
    </location>
</feature>
<feature type="compositionally biased region" description="Polar residues" evidence="4">
    <location>
        <begin position="497"/>
        <end position="514"/>
    </location>
</feature>
<feature type="compositionally biased region" description="Polar residues" evidence="4">
    <location>
        <begin position="1117"/>
        <end position="1134"/>
    </location>
</feature>
<feature type="compositionally biased region" description="Basic residues" evidence="4">
    <location>
        <begin position="37"/>
        <end position="47"/>
    </location>
</feature>
<evidence type="ECO:0000256" key="4">
    <source>
        <dbReference type="SAM" id="MobiDB-lite"/>
    </source>
</evidence>
<feature type="compositionally biased region" description="Basic and acidic residues" evidence="4">
    <location>
        <begin position="344"/>
        <end position="370"/>
    </location>
</feature>
<comment type="subcellular location">
    <subcellularLocation>
        <location evidence="1">Nucleus</location>
    </subcellularLocation>
</comment>
<dbReference type="PROSITE" id="PS00092">
    <property type="entry name" value="N6_MTASE"/>
    <property type="match status" value="1"/>
</dbReference>
<feature type="compositionally biased region" description="Basic and acidic residues" evidence="4">
    <location>
        <begin position="123"/>
        <end position="197"/>
    </location>
</feature>
<feature type="compositionally biased region" description="Polar residues" evidence="4">
    <location>
        <begin position="468"/>
        <end position="479"/>
    </location>
</feature>
<dbReference type="OMA" id="WASPMEG"/>
<feature type="compositionally biased region" description="Pro residues" evidence="4">
    <location>
        <begin position="648"/>
        <end position="666"/>
    </location>
</feature>
<dbReference type="GO" id="GO:0032259">
    <property type="term" value="P:methylation"/>
    <property type="evidence" value="ECO:0007669"/>
    <property type="project" value="InterPro"/>
</dbReference>
<dbReference type="Gramene" id="Manes.14G024000.3.v8.1">
    <property type="protein sequence ID" value="Manes.14G024000.3.v8.1.CDS"/>
    <property type="gene ID" value="Manes.14G024000.v8.1"/>
</dbReference>
<feature type="compositionally biased region" description="Basic and acidic residues" evidence="4">
    <location>
        <begin position="325"/>
        <end position="335"/>
    </location>
</feature>
<feature type="region of interest" description="Disordered" evidence="4">
    <location>
        <begin position="739"/>
        <end position="785"/>
    </location>
</feature>
<evidence type="ECO:0000313" key="6">
    <source>
        <dbReference type="Proteomes" id="UP000091857"/>
    </source>
</evidence>
<dbReference type="AlphaFoldDB" id="A0A2C9UI50"/>
<feature type="region of interest" description="Disordered" evidence="4">
    <location>
        <begin position="1"/>
        <end position="480"/>
    </location>
</feature>
<dbReference type="InterPro" id="IPR002052">
    <property type="entry name" value="DNA_methylase_N6_adenine_CS"/>
</dbReference>
<dbReference type="PROSITE" id="PS51143">
    <property type="entry name" value="MT_A70"/>
    <property type="match status" value="1"/>
</dbReference>